<sequence>MNQAAKRTSSIAAEPKVVSAIRELFKSYGPTFVDLANGKRSDVSALLNFYGAPLRFIGSDFHMVMKDDDEITGKDGIGGELARLHKVHFAESELDKCDINVLNPRAALVNATWLRRDSAGALMERFQVVYLVAQTQDGWRITSAINATA</sequence>
<organism evidence="2 3">
    <name type="scientific">Rhizobium calliandrae</name>
    <dbReference type="NCBI Taxonomy" id="1312182"/>
    <lineage>
        <taxon>Bacteria</taxon>
        <taxon>Pseudomonadati</taxon>
        <taxon>Pseudomonadota</taxon>
        <taxon>Alphaproteobacteria</taxon>
        <taxon>Hyphomicrobiales</taxon>
        <taxon>Rhizobiaceae</taxon>
        <taxon>Rhizobium/Agrobacterium group</taxon>
        <taxon>Rhizobium</taxon>
    </lineage>
</organism>
<keyword evidence="3" id="KW-1185">Reference proteome</keyword>
<protein>
    <recommendedName>
        <fullName evidence="1">DUF6841 domain-containing protein</fullName>
    </recommendedName>
</protein>
<accession>A0ABT7KN78</accession>
<reference evidence="2" key="1">
    <citation type="submission" date="2023-06" db="EMBL/GenBank/DDBJ databases">
        <title>Phylogenetic Diversity of Rhizobium strains.</title>
        <authorList>
            <person name="Moura F.T."/>
            <person name="Helene L.C.F."/>
            <person name="Hungria M."/>
        </authorList>
    </citation>
    <scope>NUCLEOTIDE SEQUENCE</scope>
    <source>
        <strain evidence="2">CCGE524</strain>
    </source>
</reference>
<dbReference type="RefSeq" id="WP_285883832.1">
    <property type="nucleotide sequence ID" value="NZ_JARFYN010000068.1"/>
</dbReference>
<evidence type="ECO:0000313" key="3">
    <source>
        <dbReference type="Proteomes" id="UP001172630"/>
    </source>
</evidence>
<proteinExistence type="predicted"/>
<evidence type="ECO:0000313" key="2">
    <source>
        <dbReference type="EMBL" id="MDL2410091.1"/>
    </source>
</evidence>
<dbReference type="EMBL" id="JARFYN010000068">
    <property type="protein sequence ID" value="MDL2410091.1"/>
    <property type="molecule type" value="Genomic_DNA"/>
</dbReference>
<gene>
    <name evidence="2" type="ORF">PY650_31640</name>
</gene>
<dbReference type="InterPro" id="IPR049219">
    <property type="entry name" value="DUF6841"/>
</dbReference>
<dbReference type="Proteomes" id="UP001172630">
    <property type="component" value="Unassembled WGS sequence"/>
</dbReference>
<comment type="caution">
    <text evidence="2">The sequence shown here is derived from an EMBL/GenBank/DDBJ whole genome shotgun (WGS) entry which is preliminary data.</text>
</comment>
<dbReference type="Gene3D" id="3.10.450.50">
    <property type="match status" value="1"/>
</dbReference>
<evidence type="ECO:0000259" key="1">
    <source>
        <dbReference type="Pfam" id="PF20795"/>
    </source>
</evidence>
<name>A0ABT7KN78_9HYPH</name>
<dbReference type="Pfam" id="PF20795">
    <property type="entry name" value="DUF6841"/>
    <property type="match status" value="1"/>
</dbReference>
<feature type="domain" description="DUF6841" evidence="1">
    <location>
        <begin position="20"/>
        <end position="145"/>
    </location>
</feature>